<keyword evidence="4" id="KW-0067">ATP-binding</keyword>
<proteinExistence type="predicted"/>
<feature type="transmembrane region" description="Helical" evidence="7">
    <location>
        <begin position="61"/>
        <end position="81"/>
    </location>
</feature>
<dbReference type="Pfam" id="PF00005">
    <property type="entry name" value="ABC_tran"/>
    <property type="match status" value="1"/>
</dbReference>
<dbReference type="Proteomes" id="UP001645039">
    <property type="component" value="Unassembled WGS sequence"/>
</dbReference>
<dbReference type="CDD" id="cd03246">
    <property type="entry name" value="ABCC_Protease_Secretion"/>
    <property type="match status" value="1"/>
</dbReference>
<keyword evidence="5 7" id="KW-1133">Transmembrane helix</keyword>
<dbReference type="InterPro" id="IPR011527">
    <property type="entry name" value="ABC1_TM_dom"/>
</dbReference>
<feature type="transmembrane region" description="Helical" evidence="7">
    <location>
        <begin position="27"/>
        <end position="49"/>
    </location>
</feature>
<name>A0ABR9EX61_9GAMM</name>
<evidence type="ECO:0000256" key="7">
    <source>
        <dbReference type="SAM" id="Phobius"/>
    </source>
</evidence>
<dbReference type="InterPro" id="IPR010128">
    <property type="entry name" value="ATPase_T1SS_PrtD-like"/>
</dbReference>
<dbReference type="PROSITE" id="PS00211">
    <property type="entry name" value="ABC_TRANSPORTER_1"/>
    <property type="match status" value="1"/>
</dbReference>
<protein>
    <submittedName>
        <fullName evidence="10">Type I secretion system permease/ATPase</fullName>
    </submittedName>
</protein>
<dbReference type="InterPro" id="IPR047957">
    <property type="entry name" value="ABC_AprD-like_6TM"/>
</dbReference>
<evidence type="ECO:0000256" key="3">
    <source>
        <dbReference type="ARBA" id="ARBA00022741"/>
    </source>
</evidence>
<feature type="domain" description="ABC transmembrane type-1" evidence="9">
    <location>
        <begin position="27"/>
        <end position="302"/>
    </location>
</feature>
<sequence length="596" mass="64021">MPDLPRRQSGNELNQALGRYRGTLRSVGLFSAVINLLMLVPPLYMLQVYDRVLASGNTTTLLMLTGMALGLLALMGALEYIRSLAVIHIGERFDEQLGERVYAAAFERGLSGQAAQAGQATRDLDSLRQFITGNAVFAFFDAPWFPLYLLVMFMFHPWIGCLALGGAVVLVGLAWLNERLSQPPLREAGAFSVQANAMAEAQLRHADAIESMGMLSAFTRRWSQLHDGFVALQGLASERTALVTAISKSLRVALQSLVLGLGAWLAIGGQISPGTMIAGSILMGRALSPIDQVINAWRQWSSTRLAYQRLANLLTAHPARQAGMDLPAPLGKLNVEPVSAMPPGGKVPTLVQVGFQLEAGSVLGVIGPSGSGKSTLAKLLVGVWKPKIGTVRLDGADIQRWDKALLGPHIGYLPQDVELFAGSVAENIARFSEPDPMKVVEAAKTAGVHELILALPNGYDTYLGDSGIGLSGGQRQRIALARALYGPPALVVLDEPNANLDDAGEKALLEALQRLRERHVTVVLITHRPQVLKATSHLLVLREGHLQKFGPTEEILQALNTARQAVAPANGAMATPYAQSAYSYGNVSINRQEQRA</sequence>
<dbReference type="InterPro" id="IPR017871">
    <property type="entry name" value="ABC_transporter-like_CS"/>
</dbReference>
<dbReference type="PANTHER" id="PTHR43394">
    <property type="entry name" value="ATP-DEPENDENT PERMEASE MDL1, MITOCHONDRIAL"/>
    <property type="match status" value="1"/>
</dbReference>
<dbReference type="InterPro" id="IPR027417">
    <property type="entry name" value="P-loop_NTPase"/>
</dbReference>
<keyword evidence="11" id="KW-1185">Reference proteome</keyword>
<keyword evidence="6 7" id="KW-0472">Membrane</keyword>
<feature type="transmembrane region" description="Helical" evidence="7">
    <location>
        <begin position="130"/>
        <end position="149"/>
    </location>
</feature>
<dbReference type="CDD" id="cd18586">
    <property type="entry name" value="ABC_6TM_PrtD_like"/>
    <property type="match status" value="1"/>
</dbReference>
<evidence type="ECO:0000256" key="6">
    <source>
        <dbReference type="ARBA" id="ARBA00023136"/>
    </source>
</evidence>
<evidence type="ECO:0000256" key="1">
    <source>
        <dbReference type="ARBA" id="ARBA00004651"/>
    </source>
</evidence>
<evidence type="ECO:0000313" key="10">
    <source>
        <dbReference type="EMBL" id="MBE0398741.1"/>
    </source>
</evidence>
<reference evidence="10 11" key="1">
    <citation type="submission" date="2020-07" db="EMBL/GenBank/DDBJ databases">
        <title>Halophilic bacteria isolated from french cheeses.</title>
        <authorList>
            <person name="Kothe C.I."/>
            <person name="Farah-Kraiem B."/>
            <person name="Renault P."/>
            <person name="Dridi B."/>
        </authorList>
    </citation>
    <scope>NUCLEOTIDE SEQUENCE [LARGE SCALE GENOMIC DNA]</scope>
    <source>
        <strain evidence="10 11">FME1</strain>
    </source>
</reference>
<dbReference type="Gene3D" id="3.40.50.300">
    <property type="entry name" value="P-loop containing nucleotide triphosphate hydrolases"/>
    <property type="match status" value="1"/>
</dbReference>
<accession>A0ABR9EX61</accession>
<evidence type="ECO:0000313" key="11">
    <source>
        <dbReference type="Proteomes" id="UP001645039"/>
    </source>
</evidence>
<dbReference type="Gene3D" id="1.20.1560.10">
    <property type="entry name" value="ABC transporter type 1, transmembrane domain"/>
    <property type="match status" value="1"/>
</dbReference>
<keyword evidence="3" id="KW-0547">Nucleotide-binding</keyword>
<gene>
    <name evidence="10" type="ORF">EI168_01280</name>
</gene>
<dbReference type="InterPro" id="IPR039421">
    <property type="entry name" value="Type_1_exporter"/>
</dbReference>
<dbReference type="InterPro" id="IPR003439">
    <property type="entry name" value="ABC_transporter-like_ATP-bd"/>
</dbReference>
<dbReference type="SUPFAM" id="SSF90123">
    <property type="entry name" value="ABC transporter transmembrane region"/>
    <property type="match status" value="1"/>
</dbReference>
<comment type="caution">
    <text evidence="10">The sequence shown here is derived from an EMBL/GenBank/DDBJ whole genome shotgun (WGS) entry which is preliminary data.</text>
</comment>
<evidence type="ECO:0000256" key="4">
    <source>
        <dbReference type="ARBA" id="ARBA00022840"/>
    </source>
</evidence>
<evidence type="ECO:0000259" key="9">
    <source>
        <dbReference type="PROSITE" id="PS50929"/>
    </source>
</evidence>
<dbReference type="PANTHER" id="PTHR43394:SF1">
    <property type="entry name" value="ATP-BINDING CASSETTE SUB-FAMILY B MEMBER 10, MITOCHONDRIAL"/>
    <property type="match status" value="1"/>
</dbReference>
<feature type="domain" description="ABC transporter" evidence="8">
    <location>
        <begin position="333"/>
        <end position="568"/>
    </location>
</feature>
<dbReference type="SUPFAM" id="SSF52540">
    <property type="entry name" value="P-loop containing nucleoside triphosphate hydrolases"/>
    <property type="match status" value="1"/>
</dbReference>
<evidence type="ECO:0000256" key="2">
    <source>
        <dbReference type="ARBA" id="ARBA00022692"/>
    </source>
</evidence>
<dbReference type="SMART" id="SM00382">
    <property type="entry name" value="AAA"/>
    <property type="match status" value="1"/>
</dbReference>
<dbReference type="InterPro" id="IPR003593">
    <property type="entry name" value="AAA+_ATPase"/>
</dbReference>
<comment type="subcellular location">
    <subcellularLocation>
        <location evidence="1">Cell membrane</location>
        <topology evidence="1">Multi-pass membrane protein</topology>
    </subcellularLocation>
</comment>
<dbReference type="NCBIfam" id="TIGR01842">
    <property type="entry name" value="type_I_sec_PrtD"/>
    <property type="match status" value="1"/>
</dbReference>
<dbReference type="RefSeq" id="WP_192535747.1">
    <property type="nucleotide sequence ID" value="NZ_RRZD01000001.1"/>
</dbReference>
<feature type="transmembrane region" description="Helical" evidence="7">
    <location>
        <begin position="155"/>
        <end position="176"/>
    </location>
</feature>
<organism evidence="10 11">
    <name type="scientific">Halomonas casei</name>
    <dbReference type="NCBI Taxonomy" id="2742613"/>
    <lineage>
        <taxon>Bacteria</taxon>
        <taxon>Pseudomonadati</taxon>
        <taxon>Pseudomonadota</taxon>
        <taxon>Gammaproteobacteria</taxon>
        <taxon>Oceanospirillales</taxon>
        <taxon>Halomonadaceae</taxon>
        <taxon>Halomonas</taxon>
    </lineage>
</organism>
<keyword evidence="2 7" id="KW-0812">Transmembrane</keyword>
<dbReference type="PROSITE" id="PS50929">
    <property type="entry name" value="ABC_TM1F"/>
    <property type="match status" value="1"/>
</dbReference>
<dbReference type="InterPro" id="IPR036640">
    <property type="entry name" value="ABC1_TM_sf"/>
</dbReference>
<dbReference type="EMBL" id="RRZD01000001">
    <property type="protein sequence ID" value="MBE0398741.1"/>
    <property type="molecule type" value="Genomic_DNA"/>
</dbReference>
<evidence type="ECO:0000256" key="5">
    <source>
        <dbReference type="ARBA" id="ARBA00022989"/>
    </source>
</evidence>
<dbReference type="Pfam" id="PF00664">
    <property type="entry name" value="ABC_membrane"/>
    <property type="match status" value="1"/>
</dbReference>
<evidence type="ECO:0000259" key="8">
    <source>
        <dbReference type="PROSITE" id="PS50893"/>
    </source>
</evidence>
<dbReference type="PROSITE" id="PS50893">
    <property type="entry name" value="ABC_TRANSPORTER_2"/>
    <property type="match status" value="1"/>
</dbReference>